<gene>
    <name evidence="7" type="ORF">SM436_18440</name>
</gene>
<dbReference type="Gene3D" id="3.40.50.720">
    <property type="entry name" value="NAD(P)-binding Rossmann-like Domain"/>
    <property type="match status" value="1"/>
</dbReference>
<dbReference type="PANTHER" id="PTHR43725">
    <property type="entry name" value="UDP-GLUCOSE 4-EPIMERASE"/>
    <property type="match status" value="1"/>
</dbReference>
<evidence type="ECO:0000256" key="5">
    <source>
        <dbReference type="ARBA" id="ARBA00033067"/>
    </source>
</evidence>
<feature type="domain" description="NAD-dependent epimerase/dehydratase" evidence="6">
    <location>
        <begin position="3"/>
        <end position="127"/>
    </location>
</feature>
<organism evidence="7 8">
    <name type="scientific">Actinomadura chokoriensis</name>
    <dbReference type="NCBI Taxonomy" id="454156"/>
    <lineage>
        <taxon>Bacteria</taxon>
        <taxon>Bacillati</taxon>
        <taxon>Actinomycetota</taxon>
        <taxon>Actinomycetes</taxon>
        <taxon>Streptosporangiales</taxon>
        <taxon>Thermomonosporaceae</taxon>
        <taxon>Actinomadura</taxon>
    </lineage>
</organism>
<dbReference type="EMBL" id="JAXCEH010000011">
    <property type="protein sequence ID" value="MFA1555671.1"/>
    <property type="molecule type" value="Genomic_DNA"/>
</dbReference>
<evidence type="ECO:0000256" key="4">
    <source>
        <dbReference type="ARBA" id="ARBA00031367"/>
    </source>
</evidence>
<dbReference type="InterPro" id="IPR001509">
    <property type="entry name" value="Epimerase_deHydtase"/>
</dbReference>
<reference evidence="7 8" key="1">
    <citation type="submission" date="2023-11" db="EMBL/GenBank/DDBJ databases">
        <title>Actinomadura monticuli sp. nov., isolated from volcanic ash.</title>
        <authorList>
            <person name="Lee S.D."/>
            <person name="Yang H."/>
            <person name="Kim I.S."/>
        </authorList>
    </citation>
    <scope>NUCLEOTIDE SEQUENCE [LARGE SCALE GENOMIC DNA]</scope>
    <source>
        <strain evidence="7 8">DSM 45346</strain>
    </source>
</reference>
<dbReference type="PANTHER" id="PTHR43725:SF53">
    <property type="entry name" value="UDP-ARABINOSE 4-EPIMERASE 1"/>
    <property type="match status" value="1"/>
</dbReference>
<evidence type="ECO:0000256" key="3">
    <source>
        <dbReference type="ARBA" id="ARBA00018569"/>
    </source>
</evidence>
<dbReference type="PRINTS" id="PR01713">
    <property type="entry name" value="NUCEPIMERASE"/>
</dbReference>
<comment type="pathway">
    <text evidence="1">Carbohydrate metabolism; galactose metabolism.</text>
</comment>
<proteinExistence type="inferred from homology"/>
<protein>
    <recommendedName>
        <fullName evidence="3">UDP-glucose 4-epimerase</fullName>
    </recommendedName>
    <alternativeName>
        <fullName evidence="5">Galactowaldenase</fullName>
    </alternativeName>
    <alternativeName>
        <fullName evidence="4">UDP-galactose 4-epimerase</fullName>
    </alternativeName>
</protein>
<accession>A0ABV4QYI6</accession>
<comment type="similarity">
    <text evidence="2">Belongs to the NAD(P)-dependent epimerase/dehydratase family.</text>
</comment>
<evidence type="ECO:0000256" key="1">
    <source>
        <dbReference type="ARBA" id="ARBA00004947"/>
    </source>
</evidence>
<evidence type="ECO:0000256" key="2">
    <source>
        <dbReference type="ARBA" id="ARBA00007637"/>
    </source>
</evidence>
<name>A0ABV4QYI6_9ACTN</name>
<comment type="caution">
    <text evidence="7">The sequence shown here is derived from an EMBL/GenBank/DDBJ whole genome shotgun (WGS) entry which is preliminary data.</text>
</comment>
<dbReference type="Pfam" id="PF01370">
    <property type="entry name" value="Epimerase"/>
    <property type="match status" value="2"/>
</dbReference>
<dbReference type="Proteomes" id="UP001569904">
    <property type="component" value="Unassembled WGS sequence"/>
</dbReference>
<dbReference type="SUPFAM" id="SSF51735">
    <property type="entry name" value="NAD(P)-binding Rossmann-fold domains"/>
    <property type="match status" value="1"/>
</dbReference>
<sequence>MHVLVTGGAGFIGSRVAGALLAAGHRVRVLDALLPELHFAAPRLPEGVEFVHADLRDEDAVRRALRGVDAVSHHAAMVGRGREILDARRYADCNDLATATLLVGMVEAGVERLSYAGSVVVYGEGRYRCPEHGLVRPRRRTVPDLDAGRFEPRCTECERELAAEAIEEDDPLAPAYNIYAVTKLAQENLVAAWATDTGGSASALRYHSVYGAGMLGSSYTGVAGTFHHAVVEGRPPRVFEDGLPRRDFVHVADVAEANVAALQRGVPGFRAYNVGSGTPHTILDVARALAAAAGGPPPVVTGEYRVADVRHVFASPARIMSELGWRPRVGLEAGLREFAADRMRGGVTPGYRLERRQTNATKKRVV</sequence>
<feature type="domain" description="NAD-dependent epimerase/dehydratase" evidence="6">
    <location>
        <begin position="166"/>
        <end position="275"/>
    </location>
</feature>
<dbReference type="RefSeq" id="WP_371942397.1">
    <property type="nucleotide sequence ID" value="NZ_JAXCEH010000011.1"/>
</dbReference>
<keyword evidence="8" id="KW-1185">Reference proteome</keyword>
<evidence type="ECO:0000313" key="8">
    <source>
        <dbReference type="Proteomes" id="UP001569904"/>
    </source>
</evidence>
<dbReference type="InterPro" id="IPR036291">
    <property type="entry name" value="NAD(P)-bd_dom_sf"/>
</dbReference>
<evidence type="ECO:0000259" key="6">
    <source>
        <dbReference type="Pfam" id="PF01370"/>
    </source>
</evidence>
<evidence type="ECO:0000313" key="7">
    <source>
        <dbReference type="EMBL" id="MFA1555671.1"/>
    </source>
</evidence>